<dbReference type="AlphaFoldDB" id="A0A4U5M277"/>
<comment type="caution">
    <text evidence="1">The sequence shown here is derived from an EMBL/GenBank/DDBJ whole genome shotgun (WGS) entry which is preliminary data.</text>
</comment>
<evidence type="ECO:0000313" key="1">
    <source>
        <dbReference type="EMBL" id="TKR62819.1"/>
    </source>
</evidence>
<proteinExistence type="predicted"/>
<protein>
    <submittedName>
        <fullName evidence="1">Uncharacterized protein</fullName>
    </submittedName>
</protein>
<accession>A0A4U5M277</accession>
<name>A0A4U5M277_STECR</name>
<reference evidence="1 2" key="1">
    <citation type="journal article" date="2015" name="Genome Biol.">
        <title>Comparative genomics of Steinernema reveals deeply conserved gene regulatory networks.</title>
        <authorList>
            <person name="Dillman A.R."/>
            <person name="Macchietto M."/>
            <person name="Porter C.F."/>
            <person name="Rogers A."/>
            <person name="Williams B."/>
            <person name="Antoshechkin I."/>
            <person name="Lee M.M."/>
            <person name="Goodwin Z."/>
            <person name="Lu X."/>
            <person name="Lewis E.E."/>
            <person name="Goodrich-Blair H."/>
            <person name="Stock S.P."/>
            <person name="Adams B.J."/>
            <person name="Sternberg P.W."/>
            <person name="Mortazavi A."/>
        </authorList>
    </citation>
    <scope>NUCLEOTIDE SEQUENCE [LARGE SCALE GENOMIC DNA]</scope>
    <source>
        <strain evidence="1 2">ALL</strain>
    </source>
</reference>
<keyword evidence="2" id="KW-1185">Reference proteome</keyword>
<sequence>MELFGVASGSVGQTFFWDTLYVVQRTECFEPKTIIDFWKELSHFLSQPYEFFEHCEEKIGTAYLKVCHLEPVQVMLVKSKTF</sequence>
<reference evidence="1 2" key="2">
    <citation type="journal article" date="2019" name="G3 (Bethesda)">
        <title>Hybrid Assembly of the Genome of the Entomopathogenic Nematode Steinernema carpocapsae Identifies the X-Chromosome.</title>
        <authorList>
            <person name="Serra L."/>
            <person name="Macchietto M."/>
            <person name="Macias-Munoz A."/>
            <person name="McGill C.J."/>
            <person name="Rodriguez I.M."/>
            <person name="Rodriguez B."/>
            <person name="Murad R."/>
            <person name="Mortazavi A."/>
        </authorList>
    </citation>
    <scope>NUCLEOTIDE SEQUENCE [LARGE SCALE GENOMIC DNA]</scope>
    <source>
        <strain evidence="1 2">ALL</strain>
    </source>
</reference>
<evidence type="ECO:0000313" key="2">
    <source>
        <dbReference type="Proteomes" id="UP000298663"/>
    </source>
</evidence>
<dbReference type="EMBL" id="AZBU02000010">
    <property type="protein sequence ID" value="TKR62819.1"/>
    <property type="molecule type" value="Genomic_DNA"/>
</dbReference>
<organism evidence="1 2">
    <name type="scientific">Steinernema carpocapsae</name>
    <name type="common">Entomopathogenic nematode</name>
    <dbReference type="NCBI Taxonomy" id="34508"/>
    <lineage>
        <taxon>Eukaryota</taxon>
        <taxon>Metazoa</taxon>
        <taxon>Ecdysozoa</taxon>
        <taxon>Nematoda</taxon>
        <taxon>Chromadorea</taxon>
        <taxon>Rhabditida</taxon>
        <taxon>Tylenchina</taxon>
        <taxon>Panagrolaimomorpha</taxon>
        <taxon>Strongyloidoidea</taxon>
        <taxon>Steinernematidae</taxon>
        <taxon>Steinernema</taxon>
    </lineage>
</organism>
<dbReference type="Proteomes" id="UP000298663">
    <property type="component" value="Unassembled WGS sequence"/>
</dbReference>
<gene>
    <name evidence="1" type="ORF">L596_026733</name>
</gene>